<dbReference type="GO" id="GO:0006313">
    <property type="term" value="P:DNA transposition"/>
    <property type="evidence" value="ECO:0007669"/>
    <property type="project" value="InterPro"/>
</dbReference>
<dbReference type="GO" id="GO:0003677">
    <property type="term" value="F:DNA binding"/>
    <property type="evidence" value="ECO:0007669"/>
    <property type="project" value="InterPro"/>
</dbReference>
<keyword evidence="1" id="KW-0175">Coiled coil</keyword>
<evidence type="ECO:0008006" key="6">
    <source>
        <dbReference type="Google" id="ProtNLM"/>
    </source>
</evidence>
<dbReference type="GO" id="GO:0004803">
    <property type="term" value="F:transposase activity"/>
    <property type="evidence" value="ECO:0007669"/>
    <property type="project" value="InterPro"/>
</dbReference>
<organism evidence="4 5">
    <name type="scientific">Dyadobacter helix</name>
    <dbReference type="NCBI Taxonomy" id="2822344"/>
    <lineage>
        <taxon>Bacteria</taxon>
        <taxon>Pseudomonadati</taxon>
        <taxon>Bacteroidota</taxon>
        <taxon>Cytophagia</taxon>
        <taxon>Cytophagales</taxon>
        <taxon>Spirosomataceae</taxon>
        <taxon>Dyadobacter</taxon>
    </lineage>
</organism>
<dbReference type="NCBIfam" id="NF033542">
    <property type="entry name" value="transpos_IS110"/>
    <property type="match status" value="1"/>
</dbReference>
<dbReference type="Proteomes" id="UP000680038">
    <property type="component" value="Unassembled WGS sequence"/>
</dbReference>
<evidence type="ECO:0000313" key="5">
    <source>
        <dbReference type="Proteomes" id="UP000680038"/>
    </source>
</evidence>
<feature type="domain" description="Transposase IS116/IS110/IS902 C-terminal" evidence="3">
    <location>
        <begin position="254"/>
        <end position="330"/>
    </location>
</feature>
<feature type="domain" description="Transposase IS110-like N-terminal" evidence="2">
    <location>
        <begin position="14"/>
        <end position="157"/>
    </location>
</feature>
<name>A0A916JD49_9BACT</name>
<dbReference type="PANTHER" id="PTHR33055:SF15">
    <property type="entry name" value="TRANSPOSASE-RELATED"/>
    <property type="match status" value="1"/>
</dbReference>
<dbReference type="InterPro" id="IPR003346">
    <property type="entry name" value="Transposase_20"/>
</dbReference>
<dbReference type="EMBL" id="CAJRAF010000002">
    <property type="protein sequence ID" value="CAG5002740.1"/>
    <property type="molecule type" value="Genomic_DNA"/>
</dbReference>
<comment type="caution">
    <text evidence="4">The sequence shown here is derived from an EMBL/GenBank/DDBJ whole genome shotgun (WGS) entry which is preliminary data.</text>
</comment>
<dbReference type="RefSeq" id="WP_215239511.1">
    <property type="nucleotide sequence ID" value="NZ_CAJRAF010000002.1"/>
</dbReference>
<protein>
    <recommendedName>
        <fullName evidence="6">IS110 family transposase</fullName>
    </recommendedName>
</protein>
<keyword evidence="5" id="KW-1185">Reference proteome</keyword>
<reference evidence="4" key="1">
    <citation type="submission" date="2021-04" db="EMBL/GenBank/DDBJ databases">
        <authorList>
            <person name="Rodrigo-Torres L."/>
            <person name="Arahal R. D."/>
            <person name="Lucena T."/>
        </authorList>
    </citation>
    <scope>NUCLEOTIDE SEQUENCE</scope>
    <source>
        <strain evidence="4">CECT 9275</strain>
    </source>
</reference>
<dbReference type="PANTHER" id="PTHR33055">
    <property type="entry name" value="TRANSPOSASE FOR INSERTION SEQUENCE ELEMENT IS1111A"/>
    <property type="match status" value="1"/>
</dbReference>
<evidence type="ECO:0000313" key="4">
    <source>
        <dbReference type="EMBL" id="CAG5002740.1"/>
    </source>
</evidence>
<dbReference type="AlphaFoldDB" id="A0A916JD49"/>
<dbReference type="InterPro" id="IPR047650">
    <property type="entry name" value="Transpos_IS110"/>
</dbReference>
<evidence type="ECO:0000256" key="1">
    <source>
        <dbReference type="SAM" id="Coils"/>
    </source>
</evidence>
<dbReference type="Pfam" id="PF02371">
    <property type="entry name" value="Transposase_20"/>
    <property type="match status" value="1"/>
</dbReference>
<gene>
    <name evidence="4" type="ORF">DYBT9275_02955</name>
</gene>
<proteinExistence type="predicted"/>
<dbReference type="Pfam" id="PF01548">
    <property type="entry name" value="DEDD_Tnp_IS110"/>
    <property type="match status" value="1"/>
</dbReference>
<sequence length="407" mass="45972">MAVVEFPQLIARGCGLDVHKDTVVASIKGTGIKEETRTFATFTKDLEELLQWLEDHQITHIAMESTGVYWRPVYYVLEGSFEIILVNARHIKNVPGHKTDKKDSEWIAKLLLSGLLRHSFVPESWVRELRTLLRHRKKLVNERSREKNRLQNILEDANIKLGSVVSDVFSKTGQGIIDLLLAGVTDPVVLSNQAKGSLVNKKQALQQALYGRFCERHRFMLSLIIQTMHALDELISQLDQQIELCLADKQAELALLQTIPGVSRQSAIGIVSEIGLDMSQFLSDKHLASWAGVCPGNNESAGKVRSARITHGNTYLKTTLIEASWAASHTLNTFLSFKYHKLAQRRGKKKAAMAIAHQILTAAYHILRDKLPYKEPTLKAEILIERRKAEIQRLENRVRKLKILASQ</sequence>
<feature type="coiled-coil region" evidence="1">
    <location>
        <begin position="377"/>
        <end position="404"/>
    </location>
</feature>
<accession>A0A916JD49</accession>
<evidence type="ECO:0000259" key="3">
    <source>
        <dbReference type="Pfam" id="PF02371"/>
    </source>
</evidence>
<dbReference type="InterPro" id="IPR002525">
    <property type="entry name" value="Transp_IS110-like_N"/>
</dbReference>
<evidence type="ECO:0000259" key="2">
    <source>
        <dbReference type="Pfam" id="PF01548"/>
    </source>
</evidence>